<evidence type="ECO:0000259" key="8">
    <source>
        <dbReference type="Pfam" id="PF00749"/>
    </source>
</evidence>
<dbReference type="InterPro" id="IPR014729">
    <property type="entry name" value="Rossmann-like_a/b/a_fold"/>
</dbReference>
<keyword evidence="5 7" id="KW-0648">Protein biosynthesis</keyword>
<dbReference type="Gene3D" id="1.10.10.350">
    <property type="match status" value="1"/>
</dbReference>
<dbReference type="InterPro" id="IPR045462">
    <property type="entry name" value="aa-tRNA-synth_I_cd-bd"/>
</dbReference>
<evidence type="ECO:0000256" key="3">
    <source>
        <dbReference type="ARBA" id="ARBA00022741"/>
    </source>
</evidence>
<keyword evidence="2 7" id="KW-0436">Ligase</keyword>
<evidence type="ECO:0000256" key="7">
    <source>
        <dbReference type="RuleBase" id="RU363037"/>
    </source>
</evidence>
<evidence type="ECO:0000259" key="9">
    <source>
        <dbReference type="Pfam" id="PF19269"/>
    </source>
</evidence>
<dbReference type="InterPro" id="IPR020751">
    <property type="entry name" value="aa-tRNA-synth_I_codon-bd_sub2"/>
</dbReference>
<keyword evidence="4 7" id="KW-0067">ATP-binding</keyword>
<sequence length="327" mass="36551">MTVLHDVVRGEVVFENALQDDFVMLKSDGFPTYHLAVVVDDTAMAISHCIRGDEWISSAPKHIQLYEALGWEQPAWAHLPLILGPDHKKLSKRSGDTALLDYRERGYLPEAMLNFLAFLGWSLDDHTTIISAEELTRHFDLARVVPNPAVFDIERLNYLNGHYIRAMDEERWVRLVAEWADRGLPASIPRPLDEAVVRAAAPLLRERVTLLEEIPGLIAFLFTYDAPEYETALLAERVGDAATAVRVLDEALVRLDAIGEGEWTTAAVEAALRGLEEPLGMKLRKFIPVLYVAVMGRPTGIPLFDSAAILGRERTLARLRAARARLG</sequence>
<gene>
    <name evidence="10" type="ORF">O0235_00120</name>
</gene>
<feature type="domain" description="Aminoacyl-tRNA synthetase class I anticodon-binding" evidence="9">
    <location>
        <begin position="177"/>
        <end position="322"/>
    </location>
</feature>
<name>A0ABY7M6B9_9CHLR</name>
<evidence type="ECO:0000256" key="6">
    <source>
        <dbReference type="ARBA" id="ARBA00023146"/>
    </source>
</evidence>
<dbReference type="Gene3D" id="3.40.50.620">
    <property type="entry name" value="HUPs"/>
    <property type="match status" value="1"/>
</dbReference>
<proteinExistence type="inferred from homology"/>
<feature type="domain" description="Glutamyl/glutaminyl-tRNA synthetase class Ib catalytic" evidence="8">
    <location>
        <begin position="3"/>
        <end position="157"/>
    </location>
</feature>
<keyword evidence="10" id="KW-0808">Transferase</keyword>
<accession>A0ABY7M6B9</accession>
<dbReference type="GO" id="GO:0016740">
    <property type="term" value="F:transferase activity"/>
    <property type="evidence" value="ECO:0007669"/>
    <property type="project" value="UniProtKB-KW"/>
</dbReference>
<comment type="similarity">
    <text evidence="1">Belongs to the class-I aminoacyl-tRNA synthetase family. Glutamate--tRNA ligase type 1 subfamily.</text>
</comment>
<evidence type="ECO:0000256" key="5">
    <source>
        <dbReference type="ARBA" id="ARBA00022917"/>
    </source>
</evidence>
<dbReference type="InterPro" id="IPR008925">
    <property type="entry name" value="aa_tRNA-synth_I_cd-bd_sf"/>
</dbReference>
<dbReference type="PANTHER" id="PTHR43311">
    <property type="entry name" value="GLUTAMATE--TRNA LIGASE"/>
    <property type="match status" value="1"/>
</dbReference>
<dbReference type="GO" id="GO:0016874">
    <property type="term" value="F:ligase activity"/>
    <property type="evidence" value="ECO:0007669"/>
    <property type="project" value="UniProtKB-KW"/>
</dbReference>
<protein>
    <submittedName>
        <fullName evidence="10">Glutamate--tRNA ligase family protein</fullName>
    </submittedName>
</protein>
<dbReference type="Pfam" id="PF00749">
    <property type="entry name" value="tRNA-synt_1c"/>
    <property type="match status" value="1"/>
</dbReference>
<dbReference type="Pfam" id="PF19269">
    <property type="entry name" value="Anticodon_2"/>
    <property type="match status" value="1"/>
</dbReference>
<evidence type="ECO:0000256" key="4">
    <source>
        <dbReference type="ARBA" id="ARBA00022840"/>
    </source>
</evidence>
<dbReference type="RefSeq" id="WP_270056601.1">
    <property type="nucleotide sequence ID" value="NZ_CP115149.1"/>
</dbReference>
<evidence type="ECO:0000313" key="11">
    <source>
        <dbReference type="Proteomes" id="UP001212803"/>
    </source>
</evidence>
<dbReference type="SUPFAM" id="SSF52374">
    <property type="entry name" value="Nucleotidylyl transferase"/>
    <property type="match status" value="1"/>
</dbReference>
<keyword evidence="3 7" id="KW-0547">Nucleotide-binding</keyword>
<evidence type="ECO:0000256" key="2">
    <source>
        <dbReference type="ARBA" id="ARBA00022598"/>
    </source>
</evidence>
<organism evidence="10 11">
    <name type="scientific">Tepidiforma flava</name>
    <dbReference type="NCBI Taxonomy" id="3004094"/>
    <lineage>
        <taxon>Bacteria</taxon>
        <taxon>Bacillati</taxon>
        <taxon>Chloroflexota</taxon>
        <taxon>Tepidiformia</taxon>
        <taxon>Tepidiformales</taxon>
        <taxon>Tepidiformaceae</taxon>
        <taxon>Tepidiforma</taxon>
    </lineage>
</organism>
<evidence type="ECO:0000256" key="1">
    <source>
        <dbReference type="ARBA" id="ARBA00007894"/>
    </source>
</evidence>
<reference evidence="10 11" key="1">
    <citation type="journal article" date="2023" name="ISME J.">
        <title>Thermophilic Dehalococcoidia with unusual traits shed light on an unexpected past.</title>
        <authorList>
            <person name="Palmer M."/>
            <person name="Covington J.K."/>
            <person name="Zhou E.M."/>
            <person name="Thomas S.C."/>
            <person name="Habib N."/>
            <person name="Seymour C.O."/>
            <person name="Lai D."/>
            <person name="Johnston J."/>
            <person name="Hashimi A."/>
            <person name="Jiao J.Y."/>
            <person name="Muok A.R."/>
            <person name="Liu L."/>
            <person name="Xian W.D."/>
            <person name="Zhi X.Y."/>
            <person name="Li M.M."/>
            <person name="Silva L.P."/>
            <person name="Bowen B.P."/>
            <person name="Louie K."/>
            <person name="Briegel A."/>
            <person name="Pett-Ridge J."/>
            <person name="Weber P.K."/>
            <person name="Tocheva E.I."/>
            <person name="Woyke T."/>
            <person name="Northen T.R."/>
            <person name="Mayali X."/>
            <person name="Li W.J."/>
            <person name="Hedlund B.P."/>
        </authorList>
    </citation>
    <scope>NUCLEOTIDE SEQUENCE [LARGE SCALE GENOMIC DNA]</scope>
    <source>
        <strain evidence="10 11">YIM 72310</strain>
    </source>
</reference>
<dbReference type="InterPro" id="IPR049940">
    <property type="entry name" value="GluQ/Sye"/>
</dbReference>
<keyword evidence="6 7" id="KW-0030">Aminoacyl-tRNA synthetase</keyword>
<dbReference type="PANTHER" id="PTHR43311:SF2">
    <property type="entry name" value="GLUTAMATE--TRNA LIGASE, MITOCHONDRIAL-RELATED"/>
    <property type="match status" value="1"/>
</dbReference>
<dbReference type="Proteomes" id="UP001212803">
    <property type="component" value="Chromosome"/>
</dbReference>
<evidence type="ECO:0000313" key="10">
    <source>
        <dbReference type="EMBL" id="WBL36076.1"/>
    </source>
</evidence>
<keyword evidence="11" id="KW-1185">Reference proteome</keyword>
<dbReference type="EMBL" id="CP115149">
    <property type="protein sequence ID" value="WBL36076.1"/>
    <property type="molecule type" value="Genomic_DNA"/>
</dbReference>
<dbReference type="InterPro" id="IPR020058">
    <property type="entry name" value="Glu/Gln-tRNA-synth_Ib_cat-dom"/>
</dbReference>
<dbReference type="SUPFAM" id="SSF48163">
    <property type="entry name" value="An anticodon-binding domain of class I aminoacyl-tRNA synthetases"/>
    <property type="match status" value="1"/>
</dbReference>